<accession>A0A3G5AK33</accession>
<feature type="compositionally biased region" description="Low complexity" evidence="1">
    <location>
        <begin position="209"/>
        <end position="235"/>
    </location>
</feature>
<name>A0A3G5AK33_9VIRU</name>
<dbReference type="Gene3D" id="3.90.79.10">
    <property type="entry name" value="Nucleoside Triphosphate Pyrophosphohydrolase"/>
    <property type="match status" value="1"/>
</dbReference>
<evidence type="ECO:0000259" key="2">
    <source>
        <dbReference type="PROSITE" id="PS51462"/>
    </source>
</evidence>
<sequence>MSLIFTVKTDLLLEGYDRFISIYRKITKIPLGGTKAIKQYKDSTIANVLSVDVTDNINRLPQRLTITNFCNSSSITSYGFICRSYSEEDEEYYYLIIKRRESTSYIDLLQGSYRTSQLFLILKDIGEEERNRLCKYSFDALWRDFRFASSETQEEKSVNSRFGNYDHAKERFMQIQPHLISLFNEIDSEDPEGRGMYGFPKGRVDHVEPSSSGTTTATEGETSPSGSPSGAAPATENERESPLDCALREFREETNGVELKDYHILYKDPICEKFVGTNNKNYASYYFLIEVDNQSPIKQFPKEETGIRFATTGEVEHIEWIPYSELSEILKEGRMELCRFANDLEEGIESFNEVWKSPVVETVDDFVEISKDLPKS</sequence>
<dbReference type="InterPro" id="IPR000086">
    <property type="entry name" value="NUDIX_hydrolase_dom"/>
</dbReference>
<feature type="domain" description="Nudix hydrolase" evidence="2">
    <location>
        <begin position="112"/>
        <end position="343"/>
    </location>
</feature>
<proteinExistence type="predicted"/>
<dbReference type="PROSITE" id="PS51462">
    <property type="entry name" value="NUDIX"/>
    <property type="match status" value="1"/>
</dbReference>
<evidence type="ECO:0000313" key="3">
    <source>
        <dbReference type="EMBL" id="AYV86099.1"/>
    </source>
</evidence>
<dbReference type="InterPro" id="IPR015797">
    <property type="entry name" value="NUDIX_hydrolase-like_dom_sf"/>
</dbReference>
<keyword evidence="3" id="KW-0378">Hydrolase</keyword>
<dbReference type="Pfam" id="PF00293">
    <property type="entry name" value="NUDIX"/>
    <property type="match status" value="1"/>
</dbReference>
<feature type="region of interest" description="Disordered" evidence="1">
    <location>
        <begin position="191"/>
        <end position="242"/>
    </location>
</feature>
<protein>
    <submittedName>
        <fullName evidence="3">NUDIX hydrolase</fullName>
    </submittedName>
</protein>
<reference evidence="3" key="1">
    <citation type="submission" date="2018-10" db="EMBL/GenBank/DDBJ databases">
        <title>Hidden diversity of soil giant viruses.</title>
        <authorList>
            <person name="Schulz F."/>
            <person name="Alteio L."/>
            <person name="Goudeau D."/>
            <person name="Ryan E.M."/>
            <person name="Malmstrom R.R."/>
            <person name="Blanchard J."/>
            <person name="Woyke T."/>
        </authorList>
    </citation>
    <scope>NUCLEOTIDE SEQUENCE</scope>
    <source>
        <strain evidence="3">SOV1</strain>
    </source>
</reference>
<organism evidence="3">
    <name type="scientific">Solivirus sp</name>
    <dbReference type="NCBI Taxonomy" id="2487772"/>
    <lineage>
        <taxon>Viruses</taxon>
        <taxon>Pithoviruses</taxon>
    </lineage>
</organism>
<gene>
    <name evidence="3" type="ORF">Solivirus6_8</name>
</gene>
<dbReference type="SUPFAM" id="SSF55811">
    <property type="entry name" value="Nudix"/>
    <property type="match status" value="1"/>
</dbReference>
<dbReference type="GO" id="GO:0016787">
    <property type="term" value="F:hydrolase activity"/>
    <property type="evidence" value="ECO:0007669"/>
    <property type="project" value="UniProtKB-KW"/>
</dbReference>
<evidence type="ECO:0000256" key="1">
    <source>
        <dbReference type="SAM" id="MobiDB-lite"/>
    </source>
</evidence>
<dbReference type="EMBL" id="MK072494">
    <property type="protein sequence ID" value="AYV86099.1"/>
    <property type="molecule type" value="Genomic_DNA"/>
</dbReference>